<proteinExistence type="predicted"/>
<evidence type="ECO:0000256" key="1">
    <source>
        <dbReference type="ARBA" id="ARBA00004429"/>
    </source>
</evidence>
<name>A0A175VK22_AEREN</name>
<dbReference type="GO" id="GO:0005886">
    <property type="term" value="C:plasma membrane"/>
    <property type="evidence" value="ECO:0007669"/>
    <property type="project" value="UniProtKB-SubCell"/>
</dbReference>
<dbReference type="Proteomes" id="UP000078435">
    <property type="component" value="Unassembled WGS sequence"/>
</dbReference>
<keyword evidence="4 7" id="KW-0812">Transmembrane</keyword>
<dbReference type="STRING" id="29489.VL01_19370"/>
<feature type="transmembrane region" description="Helical" evidence="7">
    <location>
        <begin position="399"/>
        <end position="418"/>
    </location>
</feature>
<dbReference type="InterPro" id="IPR002528">
    <property type="entry name" value="MATE_fam"/>
</dbReference>
<evidence type="ECO:0000313" key="8">
    <source>
        <dbReference type="EMBL" id="KXU80819.1"/>
    </source>
</evidence>
<feature type="transmembrane region" description="Helical" evidence="7">
    <location>
        <begin position="20"/>
        <end position="43"/>
    </location>
</feature>
<dbReference type="OrthoDB" id="9806302at2"/>
<evidence type="ECO:0000313" key="9">
    <source>
        <dbReference type="Proteomes" id="UP000078435"/>
    </source>
</evidence>
<dbReference type="EMBL" id="JMGO02000003">
    <property type="protein sequence ID" value="KXU80819.1"/>
    <property type="molecule type" value="Genomic_DNA"/>
</dbReference>
<evidence type="ECO:0000256" key="6">
    <source>
        <dbReference type="ARBA" id="ARBA00023136"/>
    </source>
</evidence>
<dbReference type="RefSeq" id="WP_061475860.1">
    <property type="nucleotide sequence ID" value="NZ_JMGO02000003.1"/>
</dbReference>
<feature type="transmembrane region" description="Helical" evidence="7">
    <location>
        <begin position="424"/>
        <end position="442"/>
    </location>
</feature>
<keyword evidence="2" id="KW-0813">Transport</keyword>
<feature type="transmembrane region" description="Helical" evidence="7">
    <location>
        <begin position="97"/>
        <end position="118"/>
    </location>
</feature>
<dbReference type="AlphaFoldDB" id="A0A175VK22"/>
<evidence type="ECO:0000256" key="3">
    <source>
        <dbReference type="ARBA" id="ARBA00022475"/>
    </source>
</evidence>
<dbReference type="GO" id="GO:0015297">
    <property type="term" value="F:antiporter activity"/>
    <property type="evidence" value="ECO:0007669"/>
    <property type="project" value="InterPro"/>
</dbReference>
<protein>
    <submittedName>
        <fullName evidence="8">MATE family efflux transporter</fullName>
    </submittedName>
</protein>
<evidence type="ECO:0000256" key="4">
    <source>
        <dbReference type="ARBA" id="ARBA00022692"/>
    </source>
</evidence>
<gene>
    <name evidence="8" type="ORF">LCR_12110</name>
</gene>
<dbReference type="NCBIfam" id="TIGR00797">
    <property type="entry name" value="matE"/>
    <property type="match status" value="1"/>
</dbReference>
<dbReference type="PIRSF" id="PIRSF006603">
    <property type="entry name" value="DinF"/>
    <property type="match status" value="1"/>
</dbReference>
<evidence type="ECO:0000256" key="7">
    <source>
        <dbReference type="SAM" id="Phobius"/>
    </source>
</evidence>
<dbReference type="PANTHER" id="PTHR42925:SF2">
    <property type="entry name" value="NA+ DRIVEN MULTIDRUG EFFLUX PUMP"/>
    <property type="match status" value="1"/>
</dbReference>
<feature type="transmembrane region" description="Helical" evidence="7">
    <location>
        <begin position="365"/>
        <end position="387"/>
    </location>
</feature>
<feature type="transmembrane region" description="Helical" evidence="7">
    <location>
        <begin position="138"/>
        <end position="160"/>
    </location>
</feature>
<feature type="transmembrane region" description="Helical" evidence="7">
    <location>
        <begin position="326"/>
        <end position="345"/>
    </location>
</feature>
<dbReference type="InterPro" id="IPR048279">
    <property type="entry name" value="MdtK-like"/>
</dbReference>
<comment type="caution">
    <text evidence="8">The sequence shown here is derived from an EMBL/GenBank/DDBJ whole genome shotgun (WGS) entry which is preliminary data.</text>
</comment>
<dbReference type="CDD" id="cd13134">
    <property type="entry name" value="MATE_like_8"/>
    <property type="match status" value="1"/>
</dbReference>
<dbReference type="GO" id="GO:0042910">
    <property type="term" value="F:xenobiotic transmembrane transporter activity"/>
    <property type="evidence" value="ECO:0007669"/>
    <property type="project" value="InterPro"/>
</dbReference>
<keyword evidence="3" id="KW-1003">Cell membrane</keyword>
<feature type="transmembrane region" description="Helical" evidence="7">
    <location>
        <begin position="172"/>
        <end position="194"/>
    </location>
</feature>
<evidence type="ECO:0000256" key="2">
    <source>
        <dbReference type="ARBA" id="ARBA00022448"/>
    </source>
</evidence>
<feature type="transmembrane region" description="Helical" evidence="7">
    <location>
        <begin position="249"/>
        <end position="272"/>
    </location>
</feature>
<feature type="transmembrane region" description="Helical" evidence="7">
    <location>
        <begin position="200"/>
        <end position="221"/>
    </location>
</feature>
<feature type="transmembrane region" description="Helical" evidence="7">
    <location>
        <begin position="63"/>
        <end position="85"/>
    </location>
</feature>
<dbReference type="Pfam" id="PF01554">
    <property type="entry name" value="MatE"/>
    <property type="match status" value="2"/>
</dbReference>
<accession>A0A175VK22</accession>
<evidence type="ECO:0000256" key="5">
    <source>
        <dbReference type="ARBA" id="ARBA00022989"/>
    </source>
</evidence>
<keyword evidence="6 7" id="KW-0472">Membrane</keyword>
<reference evidence="8 9" key="1">
    <citation type="submission" date="2016-02" db="EMBL/GenBank/DDBJ databases">
        <title>Draft genome sequence of Aeromonas trota strain 1999lcr isolated from cerebrospinal fluid (CSF).</title>
        <authorList>
            <person name="Dallagassa C.B."/>
            <person name="Prediger K.C."/>
            <person name="Weiss V.A."/>
            <person name="Assis F.E."/>
            <person name="Baura V."/>
            <person name="Cruz L.M."/>
            <person name="Souza E.M."/>
            <person name="Pedrosa F.O."/>
            <person name="Fadel-Picheth C.M."/>
        </authorList>
    </citation>
    <scope>NUCLEOTIDE SEQUENCE [LARGE SCALE GENOMIC DNA]</scope>
    <source>
        <strain evidence="8 9">1999lcr</strain>
    </source>
</reference>
<keyword evidence="5 7" id="KW-1133">Transmembrane helix</keyword>
<dbReference type="InterPro" id="IPR047135">
    <property type="entry name" value="YsiQ"/>
</dbReference>
<comment type="subcellular location">
    <subcellularLocation>
        <location evidence="1">Cell inner membrane</location>
        <topology evidence="1">Multi-pass membrane protein</topology>
    </subcellularLocation>
</comment>
<feature type="transmembrane region" description="Helical" evidence="7">
    <location>
        <begin position="292"/>
        <end position="314"/>
    </location>
</feature>
<organism evidence="8 9">
    <name type="scientific">Aeromonas enteropelogenes</name>
    <name type="common">Aeromonas trota</name>
    <dbReference type="NCBI Taxonomy" id="29489"/>
    <lineage>
        <taxon>Bacteria</taxon>
        <taxon>Pseudomonadati</taxon>
        <taxon>Pseudomonadota</taxon>
        <taxon>Gammaproteobacteria</taxon>
        <taxon>Aeromonadales</taxon>
        <taxon>Aeromonadaceae</taxon>
        <taxon>Aeromonas</taxon>
    </lineage>
</organism>
<sequence length="459" mass="49989">MNYWQAILKQTTDREFMSRLWRLALPVSLQSMMFSLLGLIDIMMVSQLGTTAVAAVGLGNRVFFFNLLVIAGLAGGVSVLAAQYYGRGEMAGVRRSLALALVGATLVSLPFALVYVLSPGSVLGFASQDPELRPLADHYLMITGATILCTVIVVPLESALRSIGNATAPTRIGIIAIIANVILNYVLIFGHFGFEAMGVAGSAWGTTLSRLLQTALLLLYVRRHESRLVPRAVDWLAAFKRKEVVRFTLIALPLLFHDGLWAFGMLLYGFLYAHLGTDSLAIMTTLGTLESILISLFFGLAVACSTLLGHRLGAEEYEAAWQHSQLFLVIAPVGALVVGVAVWLLQTSLLQWVGNLPPELMGEAGQVLAIMCLGMLLKVFNMVGIIGVLRSGGDVNYSIFIDIVGMWCIGLPLAWVAVSLLGWPLSWVVAVVLLEELSKVLLVQHRIRQRRWLRNLVMG</sequence>
<dbReference type="PANTHER" id="PTHR42925">
    <property type="entry name" value="MULTIDRUG AND TOXIN EFFLUX PROTEIN MATE FAMILY"/>
    <property type="match status" value="1"/>
</dbReference>